<dbReference type="Pfam" id="PF01476">
    <property type="entry name" value="LysM"/>
    <property type="match status" value="1"/>
</dbReference>
<dbReference type="InterPro" id="IPR018392">
    <property type="entry name" value="LysM"/>
</dbReference>
<evidence type="ECO:0000313" key="4">
    <source>
        <dbReference type="EMBL" id="NMM44208.1"/>
    </source>
</evidence>
<evidence type="ECO:0000259" key="3">
    <source>
        <dbReference type="PROSITE" id="PS51782"/>
    </source>
</evidence>
<keyword evidence="5" id="KW-1185">Reference proteome</keyword>
<dbReference type="PANTHER" id="PTHR34700">
    <property type="entry name" value="POTASSIUM BINDING PROTEIN KBP"/>
    <property type="match status" value="1"/>
</dbReference>
<dbReference type="PROSITE" id="PS51782">
    <property type="entry name" value="LYSM"/>
    <property type="match status" value="1"/>
</dbReference>
<sequence length="368" mass="38939">MNRTVLIGVIGGILLLLALLLNWWSMPSTDPVSDGAPATAETTDSGNADTAGTSTTPAPEIVTTDPSVGQTEDQDPLADPIKPTFDVVRVDPNGDTVIAGRAHPLATVTVRDNDTDLGQSTADDRGEWVYLPTSPLEPGPHELKLSSVLPDDRTVEGDGTVVLVVPKPGHDVSGQPLEEGTQQQPLVVLIPEKGKPGAELIQKPGGASGMTGTAEPGGVSTEDGSLTVETIDYDQDGNISISGRGPEGSTIIAYLNNAPIGDGSVGEDGYWRVDPEQEVSPGVYRLRFDAVRDASVIARLEIPFSRAAPLADLDPDSFIVVQPGNSLWRIARRTLGTGFSYTEIYEANSDQIRDPDLIYPGQVFEIPK</sequence>
<dbReference type="PANTHER" id="PTHR34700:SF4">
    <property type="entry name" value="PHAGE-LIKE ELEMENT PBSX PROTEIN XKDP"/>
    <property type="match status" value="1"/>
</dbReference>
<dbReference type="InterPro" id="IPR013783">
    <property type="entry name" value="Ig-like_fold"/>
</dbReference>
<feature type="region of interest" description="Disordered" evidence="1">
    <location>
        <begin position="203"/>
        <end position="223"/>
    </location>
</feature>
<feature type="region of interest" description="Disordered" evidence="1">
    <location>
        <begin position="30"/>
        <end position="82"/>
    </location>
</feature>
<organism evidence="4 5">
    <name type="scientific">Pacificispira spongiicola</name>
    <dbReference type="NCBI Taxonomy" id="2729598"/>
    <lineage>
        <taxon>Bacteria</taxon>
        <taxon>Pseudomonadati</taxon>
        <taxon>Pseudomonadota</taxon>
        <taxon>Alphaproteobacteria</taxon>
        <taxon>Rhodospirillales</taxon>
        <taxon>Rhodospirillaceae</taxon>
        <taxon>Pacificispira</taxon>
    </lineage>
</organism>
<dbReference type="EMBL" id="JABBNT010000002">
    <property type="protein sequence ID" value="NMM44208.1"/>
    <property type="molecule type" value="Genomic_DNA"/>
</dbReference>
<feature type="domain" description="LysM" evidence="3">
    <location>
        <begin position="317"/>
        <end position="366"/>
    </location>
</feature>
<protein>
    <submittedName>
        <fullName evidence="4">LysM peptidoglycan-binding domain-containing protein</fullName>
    </submittedName>
</protein>
<keyword evidence="2" id="KW-0812">Transmembrane</keyword>
<feature type="transmembrane region" description="Helical" evidence="2">
    <location>
        <begin position="5"/>
        <end position="24"/>
    </location>
</feature>
<gene>
    <name evidence="4" type="ORF">HH303_06950</name>
</gene>
<proteinExistence type="predicted"/>
<keyword evidence="2" id="KW-1133">Transmembrane helix</keyword>
<dbReference type="SMART" id="SM00257">
    <property type="entry name" value="LysM"/>
    <property type="match status" value="1"/>
</dbReference>
<evidence type="ECO:0000256" key="1">
    <source>
        <dbReference type="SAM" id="MobiDB-lite"/>
    </source>
</evidence>
<dbReference type="Proteomes" id="UP000539372">
    <property type="component" value="Unassembled WGS sequence"/>
</dbReference>
<name>A0A7Y0DZ85_9PROT</name>
<accession>A0A7Y0DZ85</accession>
<dbReference type="AlphaFoldDB" id="A0A7Y0DZ85"/>
<dbReference type="RefSeq" id="WP_169624507.1">
    <property type="nucleotide sequence ID" value="NZ_JABBNT010000002.1"/>
</dbReference>
<reference evidence="4 5" key="1">
    <citation type="submission" date="2020-04" db="EMBL/GenBank/DDBJ databases">
        <title>Rhodospirillaceae bacterium KN72 isolated from deep sea.</title>
        <authorList>
            <person name="Zhang D.-C."/>
        </authorList>
    </citation>
    <scope>NUCLEOTIDE SEQUENCE [LARGE SCALE GENOMIC DNA]</scope>
    <source>
        <strain evidence="4 5">KN72</strain>
    </source>
</reference>
<evidence type="ECO:0000256" key="2">
    <source>
        <dbReference type="SAM" id="Phobius"/>
    </source>
</evidence>
<dbReference type="SUPFAM" id="SSF54106">
    <property type="entry name" value="LysM domain"/>
    <property type="match status" value="1"/>
</dbReference>
<dbReference type="InterPro" id="IPR036779">
    <property type="entry name" value="LysM_dom_sf"/>
</dbReference>
<dbReference type="Gene3D" id="3.10.350.10">
    <property type="entry name" value="LysM domain"/>
    <property type="match status" value="1"/>
</dbReference>
<evidence type="ECO:0000313" key="5">
    <source>
        <dbReference type="Proteomes" id="UP000539372"/>
    </source>
</evidence>
<keyword evidence="2" id="KW-0472">Membrane</keyword>
<dbReference type="CDD" id="cd00118">
    <property type="entry name" value="LysM"/>
    <property type="match status" value="1"/>
</dbReference>
<comment type="caution">
    <text evidence="4">The sequence shown here is derived from an EMBL/GenBank/DDBJ whole genome shotgun (WGS) entry which is preliminary data.</text>
</comment>
<dbReference type="InterPro" id="IPR052196">
    <property type="entry name" value="Bact_Kbp"/>
</dbReference>
<feature type="compositionally biased region" description="Polar residues" evidence="1">
    <location>
        <begin position="40"/>
        <end position="57"/>
    </location>
</feature>
<dbReference type="Gene3D" id="2.60.40.10">
    <property type="entry name" value="Immunoglobulins"/>
    <property type="match status" value="1"/>
</dbReference>